<sequence>MRAVTVFIITPLVLENFNFLMSESFPGPAWQVPSKRPKCYSKHCTKHEECKVGSCTYCKNSPWGRQDVPLRVQAENVPSYSMHK</sequence>
<evidence type="ECO:0000313" key="1">
    <source>
        <dbReference type="EMBL" id="JAB70120.1"/>
    </source>
</evidence>
<proteinExistence type="evidence at transcript level"/>
<name>V5GIP3_IXORI</name>
<dbReference type="AlphaFoldDB" id="V5GIP3"/>
<protein>
    <submittedName>
        <fullName evidence="1">Putative antimicrobial peptide isamp</fullName>
    </submittedName>
</protein>
<dbReference type="EMBL" id="GANP01014348">
    <property type="protein sequence ID" value="JAB70120.1"/>
    <property type="molecule type" value="mRNA"/>
</dbReference>
<reference evidence="1" key="1">
    <citation type="journal article" date="2015" name="Sci. Rep.">
        <title>Tissue- and time-dependent transcription in Ixodes ricinus salivary glands and midguts when blood feeding on the vertebrate host.</title>
        <authorList>
            <person name="Kotsyfakis M."/>
            <person name="Schwarz A."/>
            <person name="Erhart J."/>
            <person name="Ribeiro J.M."/>
        </authorList>
    </citation>
    <scope>NUCLEOTIDE SEQUENCE</scope>
    <source>
        <tissue evidence="1">Salivary gland and midgut</tissue>
    </source>
</reference>
<organism evidence="1">
    <name type="scientific">Ixodes ricinus</name>
    <name type="common">Common tick</name>
    <name type="synonym">Acarus ricinus</name>
    <dbReference type="NCBI Taxonomy" id="34613"/>
    <lineage>
        <taxon>Eukaryota</taxon>
        <taxon>Metazoa</taxon>
        <taxon>Ecdysozoa</taxon>
        <taxon>Arthropoda</taxon>
        <taxon>Chelicerata</taxon>
        <taxon>Arachnida</taxon>
        <taxon>Acari</taxon>
        <taxon>Parasitiformes</taxon>
        <taxon>Ixodida</taxon>
        <taxon>Ixodoidea</taxon>
        <taxon>Ixodidae</taxon>
        <taxon>Ixodinae</taxon>
        <taxon>Ixodes</taxon>
    </lineage>
</organism>
<accession>V5GIP3</accession>